<evidence type="ECO:0000313" key="2">
    <source>
        <dbReference type="Proteomes" id="UP000503505"/>
    </source>
</evidence>
<dbReference type="GeneID" id="58162995"/>
<dbReference type="RefSeq" id="WP_004815853.1">
    <property type="nucleotide sequence ID" value="NZ_BCMD01000003.1"/>
</dbReference>
<gene>
    <name evidence="1" type="ORF">FSC10_06820</name>
</gene>
<dbReference type="EMBL" id="CP044463">
    <property type="protein sequence ID" value="QIC67098.1"/>
    <property type="molecule type" value="Genomic_DNA"/>
</dbReference>
<reference evidence="1 2" key="1">
    <citation type="submission" date="2019-09" db="EMBL/GenBank/DDBJ databases">
        <title>Non-baumannii Acinetobacter spp. carrying blaNDM-1 isolated in China.</title>
        <authorList>
            <person name="Cui C."/>
            <person name="Chen C."/>
            <person name="Sun J."/>
            <person name="Liu Y."/>
        </authorList>
    </citation>
    <scope>NUCLEOTIDE SEQUENCE [LARGE SCALE GENOMIC DNA]</scope>
    <source>
        <strain evidence="1 2">HZE23-1</strain>
    </source>
</reference>
<evidence type="ECO:0000313" key="1">
    <source>
        <dbReference type="EMBL" id="QIC67098.1"/>
    </source>
</evidence>
<proteinExistence type="predicted"/>
<name>A0A1P8PKD1_9GAMM</name>
<sequence>MSRTLDGIDFDIPPTAGQVMALAQLHRKKLDAAIFHKEIHLGEYSLAQRKAVYDFTRQLDENQREQFYKLYNSELVRLADPDRLHPASAESGLSKFAIFLILAITAGMLGSTVFIALFK</sequence>
<organism evidence="1 2">
    <name type="scientific">Acinetobacter schindleri</name>
    <dbReference type="NCBI Taxonomy" id="108981"/>
    <lineage>
        <taxon>Bacteria</taxon>
        <taxon>Pseudomonadati</taxon>
        <taxon>Pseudomonadota</taxon>
        <taxon>Gammaproteobacteria</taxon>
        <taxon>Moraxellales</taxon>
        <taxon>Moraxellaceae</taxon>
        <taxon>Acinetobacter</taxon>
    </lineage>
</organism>
<dbReference type="Proteomes" id="UP000503505">
    <property type="component" value="Chromosome"/>
</dbReference>
<dbReference type="KEGG" id="asj:AsACE_CH01572"/>
<protein>
    <submittedName>
        <fullName evidence="1">Uncharacterized protein</fullName>
    </submittedName>
</protein>
<accession>A0A1P8PKD1</accession>
<dbReference type="AlphaFoldDB" id="A0A1P8PKD1"/>